<dbReference type="Gene3D" id="2.60.120.260">
    <property type="entry name" value="Galactose-binding domain-like"/>
    <property type="match status" value="4"/>
</dbReference>
<accession>A0A7S4PXV3</accession>
<dbReference type="SUPFAM" id="SSF49785">
    <property type="entry name" value="Galactose-binding domain-like"/>
    <property type="match status" value="4"/>
</dbReference>
<keyword evidence="3" id="KW-0732">Signal</keyword>
<proteinExistence type="predicted"/>
<feature type="transmembrane region" description="Helical" evidence="2">
    <location>
        <begin position="1757"/>
        <end position="1777"/>
    </location>
</feature>
<protein>
    <submittedName>
        <fullName evidence="4">Uncharacterized protein</fullName>
    </submittedName>
</protein>
<feature type="signal peptide" evidence="3">
    <location>
        <begin position="1"/>
        <end position="21"/>
    </location>
</feature>
<keyword evidence="2" id="KW-0812">Transmembrane</keyword>
<keyword evidence="2" id="KW-0472">Membrane</keyword>
<dbReference type="InterPro" id="IPR008979">
    <property type="entry name" value="Galactose-bd-like_sf"/>
</dbReference>
<organism evidence="4">
    <name type="scientific">Alexandrium monilatum</name>
    <dbReference type="NCBI Taxonomy" id="311494"/>
    <lineage>
        <taxon>Eukaryota</taxon>
        <taxon>Sar</taxon>
        <taxon>Alveolata</taxon>
        <taxon>Dinophyceae</taxon>
        <taxon>Gonyaulacales</taxon>
        <taxon>Pyrocystaceae</taxon>
        <taxon>Alexandrium</taxon>
    </lineage>
</organism>
<feature type="region of interest" description="Disordered" evidence="1">
    <location>
        <begin position="278"/>
        <end position="309"/>
    </location>
</feature>
<feature type="region of interest" description="Disordered" evidence="1">
    <location>
        <begin position="250"/>
        <end position="269"/>
    </location>
</feature>
<evidence type="ECO:0000256" key="3">
    <source>
        <dbReference type="SAM" id="SignalP"/>
    </source>
</evidence>
<name>A0A7S4PXV3_9DINO</name>
<evidence type="ECO:0000256" key="1">
    <source>
        <dbReference type="SAM" id="MobiDB-lite"/>
    </source>
</evidence>
<evidence type="ECO:0000256" key="2">
    <source>
        <dbReference type="SAM" id="Phobius"/>
    </source>
</evidence>
<gene>
    <name evidence="4" type="ORF">AMON00008_LOCUS5854</name>
</gene>
<keyword evidence="2" id="KW-1133">Transmembrane helix</keyword>
<evidence type="ECO:0000313" key="4">
    <source>
        <dbReference type="EMBL" id="CAE4566235.1"/>
    </source>
</evidence>
<feature type="chain" id="PRO_5031572825" evidence="3">
    <location>
        <begin position="22"/>
        <end position="1835"/>
    </location>
</feature>
<dbReference type="EMBL" id="HBNR01008909">
    <property type="protein sequence ID" value="CAE4566235.1"/>
    <property type="molecule type" value="Transcribed_RNA"/>
</dbReference>
<reference evidence="4" key="1">
    <citation type="submission" date="2021-01" db="EMBL/GenBank/DDBJ databases">
        <authorList>
            <person name="Corre E."/>
            <person name="Pelletier E."/>
            <person name="Niang G."/>
            <person name="Scheremetjew M."/>
            <person name="Finn R."/>
            <person name="Kale V."/>
            <person name="Holt S."/>
            <person name="Cochrane G."/>
            <person name="Meng A."/>
            <person name="Brown T."/>
            <person name="Cohen L."/>
        </authorList>
    </citation>
    <scope>NUCLEOTIDE SEQUENCE</scope>
    <source>
        <strain evidence="4">CCMP3105</strain>
    </source>
</reference>
<sequence>MFRPLQVVAAVLVAVCGRADAAASCIDPAVDLDLKAVAFSNLDGTGPSIGQPRAIRYSKVAQARNDIVDLLIEAQGPYKPFRVDRNFNSGTCREIGNINLAAGTAASLSFKFVLHRQSTLRRLPHFHLTFFIGGTQAVNASGFQSFCWSSDTLLHAEADSSTQSMRFEVASPDLTMLDVSVPSNLTSAERRRAVTFNFVELAEVSLRLDATGPWKDRGVDFSFTGTSPLEASGHGICHTGVGLPIPTTLTTTASTSTTTTSTMTSTTTTFTAPTRTTLTRTSTTTTSIPGTSTSTAAAGTTTTATTTTTNTTAPEVPAVFHCDEGVPDGWDPGKKFWCCKWHSRGCTGEVVNPHPYDCSSDSVFGVHTWPARKRAWCCITLGRGCLPTRLPGEGACLDPPDEQQKHLSDDMKAFCCRHFQLRCESVMPSHKVYIRIEMTTVGPLLLDEVEAFAADGARFEAVAARMGSTHGSSNASRCIDGLNDTSCQTSSRLGENWLEVEYPGDPPITAVTLRCHSNGVLGSIEGAMVTMTEDRAGSINVTWTGALVGVRSAYNFDSFQGGLVYLLVEMKTSDPLAIDEVEAFASDGARIPAAWAQLGSTRSAFVASRCIDGLVSTGCQTLKAVGKNWLLVAYADSPEISSITLKCGSQGLEHNMDGALIKVAMDKAGLDPVWTSTLVGLKKEYRFTDVTRGLVFVRIDSSRPEPLSIHEVEAFAAGGQRILAASAKMGSVDGRLVPSRCIDGITATMCQTTGALGKNWLVVAFPMSPQINSITVTGQDGGPESRIEGAAVKLTTDETGLSVAWSSSLVGVHGKYYFTDVTRTLVYVRIAITRSEALSLREVQAFAADGAEISAVSAEMGSTISPAVAARCIDGSLTTFCKTTSSFGQNWLVVAYPSEPEIASLTLRSYGDGAQNHLDGATVKITTDKAGHCVVWSDAVVGTRGRYHFSGIARRKVYVRMEMTRSGPLTLSEVEAFAADGAQIPAFSAQMGSTHGLLVASRCIDGLMTTQCQTSPGAGRSWLAVAYPADLGIASIGVTTPGETAPGTLDGATIKLSTDETGVDVAWSSTFTGGLTKYHFTDISVQLVYVRVDMTNSEFLSLAEVEAFAANRARIHAFSARMGSTHGTEIALRCIDHSLTTTCRTRSVIGRNWLVVAYPAEPEIVSIRLHATGSPERNRLDAATVKLSTDEAGFHAVWSATLRGVHSEYGFQDVVKRLVFVRIDMAKSKPLVLGEVEAFAEDGARLAAFHASTGSTYRALAASRCIDGVVSTPCRTDGRMGKNWLVVAYPADPGIASLRLTRLGPPGAPGIDGAGVKISTDKVGHNVLWSRTLIGAHDEYRFPSIATHMVYVRIDMAASETLSLDEIAAFAVDGTKIIPVSAKAGSAYGSWDASRCIDGLMTTMCRTTTTDVDHWLVVAYPAVPDIYSVVLTSHAAGTQNRIEGATVKVATDEDGLNAKWSSVLPGVRREYRFTGVVAKEVTTTEPFDCLLGYFNWKAVWSRSKQDWCCRRFSVGCHNQVLTTIDPYDCHVGAKAWQVLWSDRRKKWCCAHYLRGCDVDVTTATPSTELFDCLAGLSNWRSGWSHQKKQWCCAHHRKGCPATPATAPFDCEAGLANWRRGWSDEKKDWCCRACQKGCVDSMVDLAASPADGSCFSGSAERWSCAKRHRCCASENQGCELAATCVDPYDCKDPTEFDGKWAWCCTHRGIGCDASRVISMRQGTLGEVDEASRTEGPWPSATLPQKFELLRRRVPALDVLMVPTVAGCLGLAVATLLAMHTCSGARRPHVPGGHRLTARAVEPWSPRGAAGSCGCVLTGSAARPPGYLPVAVEEEVE</sequence>